<dbReference type="Pfam" id="PF21892">
    <property type="entry name" value="TMEM145_N"/>
    <property type="match status" value="1"/>
</dbReference>
<dbReference type="RefSeq" id="XP_009022170.1">
    <property type="nucleotide sequence ID" value="XM_009023922.1"/>
</dbReference>
<dbReference type="KEGG" id="hro:HELRODRAFT_176588"/>
<protein>
    <recommendedName>
        <fullName evidence="2">GPR180-like N-terminal domain-containing protein</fullName>
    </recommendedName>
</protein>
<dbReference type="GeneID" id="20205892"/>
<dbReference type="EMBL" id="KB097070">
    <property type="protein sequence ID" value="ESN99822.1"/>
    <property type="molecule type" value="Genomic_DNA"/>
</dbReference>
<dbReference type="OrthoDB" id="6124418at2759"/>
<dbReference type="EnsemblMetazoa" id="HelroT176588">
    <property type="protein sequence ID" value="HelroP176588"/>
    <property type="gene ID" value="HelroG176588"/>
</dbReference>
<feature type="region of interest" description="Disordered" evidence="1">
    <location>
        <begin position="53"/>
        <end position="76"/>
    </location>
</feature>
<evidence type="ECO:0000259" key="2">
    <source>
        <dbReference type="Pfam" id="PF21892"/>
    </source>
</evidence>
<dbReference type="CTD" id="20205892"/>
<keyword evidence="5" id="KW-1185">Reference proteome</keyword>
<gene>
    <name evidence="4" type="primary">20205892</name>
    <name evidence="3" type="ORF">HELRODRAFT_176588</name>
</gene>
<organism evidence="4 5">
    <name type="scientific">Helobdella robusta</name>
    <name type="common">Californian leech</name>
    <dbReference type="NCBI Taxonomy" id="6412"/>
    <lineage>
        <taxon>Eukaryota</taxon>
        <taxon>Metazoa</taxon>
        <taxon>Spiralia</taxon>
        <taxon>Lophotrochozoa</taxon>
        <taxon>Annelida</taxon>
        <taxon>Clitellata</taxon>
        <taxon>Hirudinea</taxon>
        <taxon>Rhynchobdellida</taxon>
        <taxon>Glossiphoniidae</taxon>
        <taxon>Helobdella</taxon>
    </lineage>
</organism>
<proteinExistence type="predicted"/>
<reference evidence="5" key="1">
    <citation type="submission" date="2012-12" db="EMBL/GenBank/DDBJ databases">
        <authorList>
            <person name="Hellsten U."/>
            <person name="Grimwood J."/>
            <person name="Chapman J.A."/>
            <person name="Shapiro H."/>
            <person name="Aerts A."/>
            <person name="Otillar R.P."/>
            <person name="Terry A.Y."/>
            <person name="Boore J.L."/>
            <person name="Simakov O."/>
            <person name="Marletaz F."/>
            <person name="Cho S.-J."/>
            <person name="Edsinger-Gonzales E."/>
            <person name="Havlak P."/>
            <person name="Kuo D.-H."/>
            <person name="Larsson T."/>
            <person name="Lv J."/>
            <person name="Arendt D."/>
            <person name="Savage R."/>
            <person name="Osoegawa K."/>
            <person name="de Jong P."/>
            <person name="Lindberg D.R."/>
            <person name="Seaver E.C."/>
            <person name="Weisblat D.A."/>
            <person name="Putnam N.H."/>
            <person name="Grigoriev I.V."/>
            <person name="Rokhsar D.S."/>
        </authorList>
    </citation>
    <scope>NUCLEOTIDE SEQUENCE</scope>
</reference>
<evidence type="ECO:0000313" key="3">
    <source>
        <dbReference type="EMBL" id="ESN99822.1"/>
    </source>
</evidence>
<reference evidence="4" key="3">
    <citation type="submission" date="2015-06" db="UniProtKB">
        <authorList>
            <consortium name="EnsemblMetazoa"/>
        </authorList>
    </citation>
    <scope>IDENTIFICATION</scope>
</reference>
<dbReference type="EMBL" id="AMQM01005752">
    <property type="status" value="NOT_ANNOTATED_CDS"/>
    <property type="molecule type" value="Genomic_DNA"/>
</dbReference>
<accession>T1FAP3</accession>
<dbReference type="EMBL" id="AMQM01005753">
    <property type="status" value="NOT_ANNOTATED_CDS"/>
    <property type="molecule type" value="Genomic_DNA"/>
</dbReference>
<dbReference type="HOGENOM" id="CLU_991363_0_0_1"/>
<sequence>MNFAKFFRAKAVISLVMLSFFYTLFLAPTSIHGVREFWRESIQSNGTKIISNSNTNNISSNNNNINNNINNKNKSDEAIMKRLNKRSIDLKNAKRRRSSHYNNHNSTGKHQQQTLCVISNHLTTDDNFHSFIANITSDTGDNKNKMAGHLNFEFIFPAKLCCPNVLFFQHDQLSMINDRLTCWEKENLVKQEEDKLLRLTPKFSWSGCHMVNISNVEHFVCKGGRSIGSNFMSVELYSSEDLVKLQRSNSCWEKGSILKSHQVDDQIIEMSSRMSGNRRNE</sequence>
<evidence type="ECO:0000313" key="5">
    <source>
        <dbReference type="Proteomes" id="UP000015101"/>
    </source>
</evidence>
<dbReference type="Proteomes" id="UP000015101">
    <property type="component" value="Unassembled WGS sequence"/>
</dbReference>
<dbReference type="InParanoid" id="T1FAP3"/>
<dbReference type="EMBL" id="AMQM01005754">
    <property type="status" value="NOT_ANNOTATED_CDS"/>
    <property type="molecule type" value="Genomic_DNA"/>
</dbReference>
<evidence type="ECO:0000256" key="1">
    <source>
        <dbReference type="SAM" id="MobiDB-lite"/>
    </source>
</evidence>
<dbReference type="AlphaFoldDB" id="T1FAP3"/>
<dbReference type="EMBL" id="AMQM01005751">
    <property type="status" value="NOT_ANNOTATED_CDS"/>
    <property type="molecule type" value="Genomic_DNA"/>
</dbReference>
<feature type="compositionally biased region" description="Low complexity" evidence="1">
    <location>
        <begin position="53"/>
        <end position="72"/>
    </location>
</feature>
<reference evidence="3 5" key="2">
    <citation type="journal article" date="2013" name="Nature">
        <title>Insights into bilaterian evolution from three spiralian genomes.</title>
        <authorList>
            <person name="Simakov O."/>
            <person name="Marletaz F."/>
            <person name="Cho S.J."/>
            <person name="Edsinger-Gonzales E."/>
            <person name="Havlak P."/>
            <person name="Hellsten U."/>
            <person name="Kuo D.H."/>
            <person name="Larsson T."/>
            <person name="Lv J."/>
            <person name="Arendt D."/>
            <person name="Savage R."/>
            <person name="Osoegawa K."/>
            <person name="de Jong P."/>
            <person name="Grimwood J."/>
            <person name="Chapman J.A."/>
            <person name="Shapiro H."/>
            <person name="Aerts A."/>
            <person name="Otillar R.P."/>
            <person name="Terry A.Y."/>
            <person name="Boore J.L."/>
            <person name="Grigoriev I.V."/>
            <person name="Lindberg D.R."/>
            <person name="Seaver E.C."/>
            <person name="Weisblat D.A."/>
            <person name="Putnam N.H."/>
            <person name="Rokhsar D.S."/>
        </authorList>
    </citation>
    <scope>NUCLEOTIDE SEQUENCE</scope>
</reference>
<evidence type="ECO:0000313" key="4">
    <source>
        <dbReference type="EnsemblMetazoa" id="HelroP176588"/>
    </source>
</evidence>
<feature type="domain" description="GPR180-like N-terminal" evidence="2">
    <location>
        <begin position="146"/>
        <end position="229"/>
    </location>
</feature>
<dbReference type="EMBL" id="AMQM01005755">
    <property type="status" value="NOT_ANNOTATED_CDS"/>
    <property type="molecule type" value="Genomic_DNA"/>
</dbReference>
<name>T1FAP3_HELRO</name>
<dbReference type="InterPro" id="IPR053880">
    <property type="entry name" value="GPR180-like_N"/>
</dbReference>